<evidence type="ECO:0000256" key="5">
    <source>
        <dbReference type="ARBA" id="ARBA00023237"/>
    </source>
</evidence>
<keyword evidence="4" id="KW-0472">Membrane</keyword>
<dbReference type="Proteomes" id="UP000501600">
    <property type="component" value="Chromosome"/>
</dbReference>
<proteinExistence type="inferred from homology"/>
<evidence type="ECO:0000256" key="1">
    <source>
        <dbReference type="ARBA" id="ARBA00004442"/>
    </source>
</evidence>
<dbReference type="Pfam" id="PF06629">
    <property type="entry name" value="MipA"/>
    <property type="match status" value="1"/>
</dbReference>
<evidence type="ECO:0000313" key="7">
    <source>
        <dbReference type="Proteomes" id="UP000501600"/>
    </source>
</evidence>
<accession>A0A6H2DQS8</accession>
<dbReference type="InterPro" id="IPR010583">
    <property type="entry name" value="MipA"/>
</dbReference>
<organism evidence="6 7">
    <name type="scientific">Parasphingorhabdus halotolerans</name>
    <dbReference type="NCBI Taxonomy" id="2725558"/>
    <lineage>
        <taxon>Bacteria</taxon>
        <taxon>Pseudomonadati</taxon>
        <taxon>Pseudomonadota</taxon>
        <taxon>Alphaproteobacteria</taxon>
        <taxon>Sphingomonadales</taxon>
        <taxon>Sphingomonadaceae</taxon>
        <taxon>Parasphingorhabdus</taxon>
    </lineage>
</organism>
<dbReference type="KEGG" id="phao:HF685_04885"/>
<protein>
    <submittedName>
        <fullName evidence="6">MipA/OmpV family protein</fullName>
    </submittedName>
</protein>
<keyword evidence="5" id="KW-0998">Cell outer membrane</keyword>
<comment type="subcellular location">
    <subcellularLocation>
        <location evidence="1">Cell outer membrane</location>
    </subcellularLocation>
</comment>
<sequence>MGSFLFASAPAFALQGPPDMADSVFDDTYVTVGLGGSYSPSYDGSDDYTFSVLPVVTGSVKGIDFTPRGPGFAINVIPDRDNAKIDFLFGPVITASFDRVNDIKDTVVERLGELDTAIEVGPSAGIKINRITNPFDSLTAAVDVKWDVAGAHKGRVIAPSLTFFTPVSRGAAISLSANAEHVDDNFANYYYSISAAGSAASGLPTYAADSGWKSIGANAFGVIDLDGNALNGGFGIIVLGGYSRLLGDAKRSPITSIRGSADQWFGALGLGYTF</sequence>
<dbReference type="AlphaFoldDB" id="A0A6H2DQS8"/>
<dbReference type="EMBL" id="CP051217">
    <property type="protein sequence ID" value="QJB70684.1"/>
    <property type="molecule type" value="Genomic_DNA"/>
</dbReference>
<keyword evidence="7" id="KW-1185">Reference proteome</keyword>
<reference evidence="6 7" key="1">
    <citation type="submission" date="2020-04" db="EMBL/GenBank/DDBJ databases">
        <title>Genome sequence for Sphingorhabdus sp. strain M1.</title>
        <authorList>
            <person name="Park S.-J."/>
        </authorList>
    </citation>
    <scope>NUCLEOTIDE SEQUENCE [LARGE SCALE GENOMIC DNA]</scope>
    <source>
        <strain evidence="6 7">JK6</strain>
    </source>
</reference>
<keyword evidence="3" id="KW-0732">Signal</keyword>
<evidence type="ECO:0000256" key="4">
    <source>
        <dbReference type="ARBA" id="ARBA00023136"/>
    </source>
</evidence>
<dbReference type="GO" id="GO:0009279">
    <property type="term" value="C:cell outer membrane"/>
    <property type="evidence" value="ECO:0007669"/>
    <property type="project" value="UniProtKB-SubCell"/>
</dbReference>
<gene>
    <name evidence="6" type="ORF">HF685_04885</name>
</gene>
<evidence type="ECO:0000313" key="6">
    <source>
        <dbReference type="EMBL" id="QJB70684.1"/>
    </source>
</evidence>
<dbReference type="PANTHER" id="PTHR38776:SF1">
    <property type="entry name" value="MLTA-INTERACTING PROTEIN-RELATED"/>
    <property type="match status" value="1"/>
</dbReference>
<name>A0A6H2DQS8_9SPHN</name>
<dbReference type="PANTHER" id="PTHR38776">
    <property type="entry name" value="MLTA-INTERACTING PROTEIN-RELATED"/>
    <property type="match status" value="1"/>
</dbReference>
<evidence type="ECO:0000256" key="3">
    <source>
        <dbReference type="ARBA" id="ARBA00022729"/>
    </source>
</evidence>
<comment type="similarity">
    <text evidence="2">Belongs to the MipA/OmpV family.</text>
</comment>
<evidence type="ECO:0000256" key="2">
    <source>
        <dbReference type="ARBA" id="ARBA00005722"/>
    </source>
</evidence>